<gene>
    <name evidence="2" type="ORF">PBSP11RLL_000507400</name>
</gene>
<keyword evidence="1" id="KW-0472">Membrane</keyword>
<dbReference type="EMBL" id="FMIH01000150">
    <property type="protein sequence ID" value="SCL83320.1"/>
    <property type="molecule type" value="Genomic_DNA"/>
</dbReference>
<reference evidence="2 3" key="1">
    <citation type="submission" date="2016-08" db="EMBL/GenBank/DDBJ databases">
        <authorList>
            <consortium name="Pathogen Informatics"/>
        </authorList>
    </citation>
    <scope>NUCLEOTIDE SEQUENCE [LARGE SCALE GENOMIC DNA]</scope>
    <source>
        <strain evidence="2 3">SP11 RLL</strain>
    </source>
</reference>
<evidence type="ECO:0000256" key="1">
    <source>
        <dbReference type="SAM" id="Phobius"/>
    </source>
</evidence>
<keyword evidence="1" id="KW-0812">Transmembrane</keyword>
<name>A0A1D3L716_PLABE</name>
<dbReference type="AlphaFoldDB" id="A0A1D3L716"/>
<accession>A0A1D3L716</accession>
<protein>
    <submittedName>
        <fullName evidence="2">Uncharacterized protein</fullName>
    </submittedName>
</protein>
<keyword evidence="1" id="KW-1133">Transmembrane helix</keyword>
<feature type="transmembrane region" description="Helical" evidence="1">
    <location>
        <begin position="52"/>
        <end position="72"/>
    </location>
</feature>
<proteinExistence type="predicted"/>
<dbReference type="Proteomes" id="UP000219974">
    <property type="component" value="Unassembled WGS sequence"/>
</dbReference>
<organism evidence="2 3">
    <name type="scientific">Plasmodium berghei</name>
    <dbReference type="NCBI Taxonomy" id="5821"/>
    <lineage>
        <taxon>Eukaryota</taxon>
        <taxon>Sar</taxon>
        <taxon>Alveolata</taxon>
        <taxon>Apicomplexa</taxon>
        <taxon>Aconoidasida</taxon>
        <taxon>Haemosporida</taxon>
        <taxon>Plasmodiidae</taxon>
        <taxon>Plasmodium</taxon>
        <taxon>Plasmodium (Vinckeia)</taxon>
    </lineage>
</organism>
<evidence type="ECO:0000313" key="2">
    <source>
        <dbReference type="EMBL" id="SCL83320.1"/>
    </source>
</evidence>
<sequence>MSKLASISNASINLYNYKYPKRYYEQRIPSDDIIISKKCRNIAGAIDYKQPITWITILIWRNFLFWIASAILRCDKKERTCKPENVVEEITGKPEKIVEEITGKSENVVEEITGKPEKIVEEITGKSENVVEEITVKEEEIH</sequence>
<evidence type="ECO:0000313" key="3">
    <source>
        <dbReference type="Proteomes" id="UP000219974"/>
    </source>
</evidence>